<evidence type="ECO:0000256" key="2">
    <source>
        <dbReference type="PROSITE-ProRule" id="PRU00591"/>
    </source>
</evidence>
<evidence type="ECO:0000256" key="3">
    <source>
        <dbReference type="SAM" id="SignalP"/>
    </source>
</evidence>
<feature type="repeat" description="Cell wall-binding" evidence="2">
    <location>
        <begin position="28"/>
        <end position="47"/>
    </location>
</feature>
<organism evidence="4 5">
    <name type="scientific">Hungatella hominis</name>
    <dbReference type="NCBI Taxonomy" id="2763050"/>
    <lineage>
        <taxon>Bacteria</taxon>
        <taxon>Bacillati</taxon>
        <taxon>Bacillota</taxon>
        <taxon>Clostridia</taxon>
        <taxon>Lachnospirales</taxon>
        <taxon>Lachnospiraceae</taxon>
        <taxon>Hungatella</taxon>
    </lineage>
</organism>
<evidence type="ECO:0000256" key="1">
    <source>
        <dbReference type="ARBA" id="ARBA00022737"/>
    </source>
</evidence>
<dbReference type="SUPFAM" id="SSF69360">
    <property type="entry name" value="Cell wall binding repeat"/>
    <property type="match status" value="1"/>
</dbReference>
<dbReference type="Proteomes" id="UP000634672">
    <property type="component" value="Unassembled WGS sequence"/>
</dbReference>
<dbReference type="Gene3D" id="2.10.270.20">
    <property type="match status" value="1"/>
</dbReference>
<protein>
    <recommendedName>
        <fullName evidence="6">Cell wall-binding protein</fullName>
    </recommendedName>
</protein>
<evidence type="ECO:0008006" key="6">
    <source>
        <dbReference type="Google" id="ProtNLM"/>
    </source>
</evidence>
<dbReference type="PROSITE" id="PS51170">
    <property type="entry name" value="CW"/>
    <property type="match status" value="2"/>
</dbReference>
<keyword evidence="1" id="KW-0677">Repeat</keyword>
<dbReference type="InterPro" id="IPR018337">
    <property type="entry name" value="Cell_wall/Cho-bd_repeat"/>
</dbReference>
<dbReference type="Gene3D" id="2.10.270.10">
    <property type="entry name" value="Cholin Binding"/>
    <property type="match status" value="3"/>
</dbReference>
<comment type="caution">
    <text evidence="4">The sequence shown here is derived from an EMBL/GenBank/DDBJ whole genome shotgun (WGS) entry which is preliminary data.</text>
</comment>
<dbReference type="Pfam" id="PF19127">
    <property type="entry name" value="Choline_bind_3"/>
    <property type="match status" value="1"/>
</dbReference>
<keyword evidence="5" id="KW-1185">Reference proteome</keyword>
<feature type="signal peptide" evidence="3">
    <location>
        <begin position="1"/>
        <end position="27"/>
    </location>
</feature>
<dbReference type="EMBL" id="JACOPB010000009">
    <property type="protein sequence ID" value="MBC5710045.1"/>
    <property type="molecule type" value="Genomic_DNA"/>
</dbReference>
<dbReference type="RefSeq" id="WP_187022979.1">
    <property type="nucleotide sequence ID" value="NZ_JACOPB010000009.1"/>
</dbReference>
<evidence type="ECO:0000313" key="5">
    <source>
        <dbReference type="Proteomes" id="UP000634672"/>
    </source>
</evidence>
<sequence length="521" mass="58029">MRKQTKLVAVLSAAALLAIGASMTSFAAQGWQEENGTWVYYDKDGYQVSDQWQKSGNNWFYLNSDGEMATDTIIEDDDYTYYVDANGSMVTNQWIQVENEDSYGDDDPDYFWYYFQSNGKAYKAPTSGKTSFKNINSKKYAFDSEGKMLYGWVNESSERQTGDDAWTNGLYFCGDENDGAQASGWALIDVVDDSQDDPDQSYYFYFDASNGKKVKATDASELKSKTINGLKYSFNEYGKMVSEWAMPKASDDAASVSSYHYFNLPEQGWRAKGWFNVVPEEDVNKSAYDDDSTKWFYAENDGDIVKSKIKTINSKKYAFNNKGEMLSGVQALAMTSSSDIVGNKAIDDADLVDDLKDGSLTFDGYNGKPCTIGTDVYVYYFGAGSDGAMKIGNQNVDIDGDSYAFSFGKTGSNKGRGLNEADDVLYVNGLRIKADSDMRYQVYDLTTGKFLDNPKAAVGVDSAYVVNTSGSIMKNKKNLKDTDDYYYCTDSKGHVTGYDETKCGTKRDDGTVYTCNNPKHK</sequence>
<reference evidence="4 5" key="1">
    <citation type="submission" date="2020-08" db="EMBL/GenBank/DDBJ databases">
        <title>Genome public.</title>
        <authorList>
            <person name="Liu C."/>
            <person name="Sun Q."/>
        </authorList>
    </citation>
    <scope>NUCLEOTIDE SEQUENCE [LARGE SCALE GENOMIC DNA]</scope>
    <source>
        <strain evidence="4 5">NSJ-66</strain>
    </source>
</reference>
<dbReference type="Pfam" id="PF01473">
    <property type="entry name" value="Choline_bind_1"/>
    <property type="match status" value="1"/>
</dbReference>
<name>A0ABR7HA35_9FIRM</name>
<evidence type="ECO:0000313" key="4">
    <source>
        <dbReference type="EMBL" id="MBC5710045.1"/>
    </source>
</evidence>
<keyword evidence="3" id="KW-0732">Signal</keyword>
<feature type="repeat" description="Cell wall-binding" evidence="2">
    <location>
        <begin position="49"/>
        <end position="68"/>
    </location>
</feature>
<gene>
    <name evidence="4" type="ORF">H8S75_18975</name>
</gene>
<proteinExistence type="predicted"/>
<feature type="chain" id="PRO_5045518069" description="Cell wall-binding protein" evidence="3">
    <location>
        <begin position="28"/>
        <end position="521"/>
    </location>
</feature>
<accession>A0ABR7HA35</accession>